<dbReference type="RefSeq" id="WP_212684189.1">
    <property type="nucleotide sequence ID" value="NZ_JAGSPM010000005.1"/>
</dbReference>
<evidence type="ECO:0000313" key="4">
    <source>
        <dbReference type="Proteomes" id="UP000680158"/>
    </source>
</evidence>
<gene>
    <name evidence="3" type="ORF">KDM92_09895</name>
</gene>
<feature type="region of interest" description="Disordered" evidence="1">
    <location>
        <begin position="1"/>
        <end position="21"/>
    </location>
</feature>
<name>A0A941DDR8_9BURK</name>
<organism evidence="3 4">
    <name type="scientific">Undibacterium baiyunense</name>
    <dbReference type="NCBI Taxonomy" id="2828731"/>
    <lineage>
        <taxon>Bacteria</taxon>
        <taxon>Pseudomonadati</taxon>
        <taxon>Pseudomonadota</taxon>
        <taxon>Betaproteobacteria</taxon>
        <taxon>Burkholderiales</taxon>
        <taxon>Oxalobacteraceae</taxon>
        <taxon>Undibacterium</taxon>
    </lineage>
</organism>
<accession>A0A941DDR8</accession>
<dbReference type="AlphaFoldDB" id="A0A941DDR8"/>
<dbReference type="Pfam" id="PF13451">
    <property type="entry name" value="zf_Tbcl"/>
    <property type="match status" value="1"/>
</dbReference>
<dbReference type="Proteomes" id="UP000680158">
    <property type="component" value="Unassembled WGS sequence"/>
</dbReference>
<proteinExistence type="predicted"/>
<evidence type="ECO:0000256" key="1">
    <source>
        <dbReference type="SAM" id="MobiDB-lite"/>
    </source>
</evidence>
<evidence type="ECO:0000259" key="2">
    <source>
        <dbReference type="Pfam" id="PF13451"/>
    </source>
</evidence>
<protein>
    <submittedName>
        <fullName evidence="3">Zinc-ribbon domain containing protein</fullName>
    </submittedName>
</protein>
<comment type="caution">
    <text evidence="3">The sequence shown here is derived from an EMBL/GenBank/DDBJ whole genome shotgun (WGS) entry which is preliminary data.</text>
</comment>
<dbReference type="InterPro" id="IPR025306">
    <property type="entry name" value="Zn-bnd_dom_prob"/>
</dbReference>
<keyword evidence="4" id="KW-1185">Reference proteome</keyword>
<feature type="domain" description="Probable zinc-binding" evidence="2">
    <location>
        <begin position="35"/>
        <end position="83"/>
    </location>
</feature>
<dbReference type="EMBL" id="JAGSPM010000005">
    <property type="protein sequence ID" value="MBR7746893.1"/>
    <property type="molecule type" value="Genomic_DNA"/>
</dbReference>
<reference evidence="3 4" key="1">
    <citation type="submission" date="2021-04" db="EMBL/GenBank/DDBJ databases">
        <title>novel species isolated from subtropical streams in China.</title>
        <authorList>
            <person name="Lu H."/>
        </authorList>
    </citation>
    <scope>NUCLEOTIDE SEQUENCE [LARGE SCALE GENOMIC DNA]</scope>
    <source>
        <strain evidence="3 4">BYS107W</strain>
    </source>
</reference>
<sequence length="140" mass="16352">MKSRDRPTSVPANPEAWSEKSKQSVAYEFRREYTDKPYKCWHCKAECVFTAQDQQYTYEVKKASIDQQRLLCAACWAESHRIRNMLLECEKKWAEGKAKLQTDKPFLTHWSELLVALEAYVPHKPDKAKKNMLAKLLANA</sequence>
<evidence type="ECO:0000313" key="3">
    <source>
        <dbReference type="EMBL" id="MBR7746893.1"/>
    </source>
</evidence>